<feature type="region of interest" description="Disordered" evidence="1">
    <location>
        <begin position="1"/>
        <end position="132"/>
    </location>
</feature>
<feature type="compositionally biased region" description="Polar residues" evidence="1">
    <location>
        <begin position="248"/>
        <end position="272"/>
    </location>
</feature>
<evidence type="ECO:0000313" key="3">
    <source>
        <dbReference type="WBParaSite" id="Pan_g82.t1"/>
    </source>
</evidence>
<dbReference type="Gene3D" id="2.130.10.30">
    <property type="entry name" value="Regulator of chromosome condensation 1/beta-lactamase-inhibitor protein II"/>
    <property type="match status" value="1"/>
</dbReference>
<feature type="compositionally biased region" description="Low complexity" evidence="1">
    <location>
        <begin position="109"/>
        <end position="120"/>
    </location>
</feature>
<feature type="compositionally biased region" description="Low complexity" evidence="1">
    <location>
        <begin position="90"/>
        <end position="99"/>
    </location>
</feature>
<feature type="compositionally biased region" description="Polar residues" evidence="1">
    <location>
        <begin position="68"/>
        <end position="78"/>
    </location>
</feature>
<keyword evidence="2" id="KW-1185">Reference proteome</keyword>
<accession>A0A7E4W6I6</accession>
<name>A0A7E4W6I6_PANRE</name>
<dbReference type="SUPFAM" id="SSF50985">
    <property type="entry name" value="RCC1/BLIP-II"/>
    <property type="match status" value="1"/>
</dbReference>
<feature type="compositionally biased region" description="Polar residues" evidence="1">
    <location>
        <begin position="282"/>
        <end position="295"/>
    </location>
</feature>
<proteinExistence type="predicted"/>
<organism evidence="2 3">
    <name type="scientific">Panagrellus redivivus</name>
    <name type="common">Microworm</name>
    <dbReference type="NCBI Taxonomy" id="6233"/>
    <lineage>
        <taxon>Eukaryota</taxon>
        <taxon>Metazoa</taxon>
        <taxon>Ecdysozoa</taxon>
        <taxon>Nematoda</taxon>
        <taxon>Chromadorea</taxon>
        <taxon>Rhabditida</taxon>
        <taxon>Tylenchina</taxon>
        <taxon>Panagrolaimomorpha</taxon>
        <taxon>Panagrolaimoidea</taxon>
        <taxon>Panagrolaimidae</taxon>
        <taxon>Panagrellus</taxon>
    </lineage>
</organism>
<sequence>MSDAKNTNVPKEAVQAVAVHGTPMAEQDATLDESQRSLPVVDASERPIFGPLNRSAPAATENVVAVETSANSTQSGTPSKSDAEDRSKSSRSSGEASAHAESDATIPFGSSGSISGANSSVDDSRRSLPAVRSGEVGVRANASLNNSSADIPYDSTGNLSETTGTFIYQPSITITISKTYLFVIPKLMTLPIRPVLGSASNSLPPHETSTEVAIRELRKAAKDTPKQKPFPYPRLELDENGSPLKPINESSEPSGRSETPKTPQWHQQNAYRSLSPKKTSEAPPSSTNPADTASPTPVVAAEDVSVDTVPSASNGSSMLSSPPASSEPSAKVADSSVDTLPSASTLSSPPASPSETSAQVAGDASVATLPSASSGRRESTISSPPASPNTSAEAAVPVAEASPNDTLPSASTGDVNVSTLSTPPATPETSGQVAVRNIHEELRGVIPSKLLRVDRDYMDLDNTPLSIVAEGTEPSQNSGNIDELTWNRALAYRSSSEEPMDTSGPKPKPKATKRRVPNDADINDTPPARRIAQAHRSRHSTASSVSSGPCASKDVRHSRRHCPTCRCDDTMFPPIDEVNDALYNFDGYFEEDAPADAASDVESVAPALDELSSDESSMEDPLADMESDDEVPAEPPVQACPRCGRNCTCVPVQIPEEVEPPRRRAPRRQPKMSLEDAWKALKFIDDFKKTDLPAAPPKFDDDFNMLEFRPLNKDRIKKYGFTDDFQVALYEDGEVVFQGSFPGVKSTTELLRRAIYQPVLAYHVPEDKVVDIEVGDDFFVMITKAGHFLSLGANDEGQLGATANPGRFRQRAVTPATMRRFPKKIENQVGDIVFTEIAVVGKTVFATDKEGRTFMCGEGFEPLLTWEEEEDED</sequence>
<dbReference type="InterPro" id="IPR009091">
    <property type="entry name" value="RCC1/BLIP-II"/>
</dbReference>
<dbReference type="Proteomes" id="UP000492821">
    <property type="component" value="Unassembled WGS sequence"/>
</dbReference>
<reference evidence="2" key="1">
    <citation type="journal article" date="2013" name="Genetics">
        <title>The draft genome and transcriptome of Panagrellus redivivus are shaped by the harsh demands of a free-living lifestyle.</title>
        <authorList>
            <person name="Srinivasan J."/>
            <person name="Dillman A.R."/>
            <person name="Macchietto M.G."/>
            <person name="Heikkinen L."/>
            <person name="Lakso M."/>
            <person name="Fracchia K.M."/>
            <person name="Antoshechkin I."/>
            <person name="Mortazavi A."/>
            <person name="Wong G."/>
            <person name="Sternberg P.W."/>
        </authorList>
    </citation>
    <scope>NUCLEOTIDE SEQUENCE [LARGE SCALE GENOMIC DNA]</scope>
    <source>
        <strain evidence="2">MT8872</strain>
    </source>
</reference>
<reference evidence="3" key="2">
    <citation type="submission" date="2020-10" db="UniProtKB">
        <authorList>
            <consortium name="WormBaseParasite"/>
        </authorList>
    </citation>
    <scope>IDENTIFICATION</scope>
</reference>
<dbReference type="AlphaFoldDB" id="A0A7E4W6I6"/>
<feature type="compositionally biased region" description="Polar residues" evidence="1">
    <location>
        <begin position="368"/>
        <end position="390"/>
    </location>
</feature>
<dbReference type="WBParaSite" id="Pan_g82.t1">
    <property type="protein sequence ID" value="Pan_g82.t1"/>
    <property type="gene ID" value="Pan_g82"/>
</dbReference>
<feature type="region of interest" description="Disordered" evidence="1">
    <location>
        <begin position="493"/>
        <end position="556"/>
    </location>
</feature>
<evidence type="ECO:0000313" key="2">
    <source>
        <dbReference type="Proteomes" id="UP000492821"/>
    </source>
</evidence>
<feature type="region of interest" description="Disordered" evidence="1">
    <location>
        <begin position="219"/>
        <end position="435"/>
    </location>
</feature>
<feature type="compositionally biased region" description="Acidic residues" evidence="1">
    <location>
        <begin position="611"/>
        <end position="632"/>
    </location>
</feature>
<feature type="compositionally biased region" description="Low complexity" evidence="1">
    <location>
        <begin position="391"/>
        <end position="403"/>
    </location>
</feature>
<feature type="compositionally biased region" description="Low complexity" evidence="1">
    <location>
        <begin position="310"/>
        <end position="358"/>
    </location>
</feature>
<evidence type="ECO:0000256" key="1">
    <source>
        <dbReference type="SAM" id="MobiDB-lite"/>
    </source>
</evidence>
<protein>
    <submittedName>
        <fullName evidence="3">Rab-GAP TBC domain-containing protein</fullName>
    </submittedName>
</protein>
<feature type="region of interest" description="Disordered" evidence="1">
    <location>
        <begin position="609"/>
        <end position="637"/>
    </location>
</feature>
<feature type="compositionally biased region" description="Polar residues" evidence="1">
    <location>
        <begin position="404"/>
        <end position="432"/>
    </location>
</feature>